<name>A0A2V1K4F1_9BURK</name>
<evidence type="ECO:0000313" key="8">
    <source>
        <dbReference type="Proteomes" id="UP000245212"/>
    </source>
</evidence>
<dbReference type="GO" id="GO:0005886">
    <property type="term" value="C:plasma membrane"/>
    <property type="evidence" value="ECO:0007669"/>
    <property type="project" value="UniProtKB-SubCell"/>
</dbReference>
<feature type="transmembrane region" description="Helical" evidence="6">
    <location>
        <begin position="12"/>
        <end position="34"/>
    </location>
</feature>
<evidence type="ECO:0000256" key="1">
    <source>
        <dbReference type="ARBA" id="ARBA00004651"/>
    </source>
</evidence>
<accession>A0A2V1K4F1</accession>
<dbReference type="RefSeq" id="WP_109061956.1">
    <property type="nucleotide sequence ID" value="NZ_QETA01000003.1"/>
</dbReference>
<evidence type="ECO:0000256" key="5">
    <source>
        <dbReference type="ARBA" id="ARBA00023136"/>
    </source>
</evidence>
<gene>
    <name evidence="7" type="ORF">DD235_09185</name>
</gene>
<dbReference type="Proteomes" id="UP000245212">
    <property type="component" value="Unassembled WGS sequence"/>
</dbReference>
<keyword evidence="2" id="KW-1003">Cell membrane</keyword>
<feature type="transmembrane region" description="Helical" evidence="6">
    <location>
        <begin position="187"/>
        <end position="207"/>
    </location>
</feature>
<keyword evidence="4 6" id="KW-1133">Transmembrane helix</keyword>
<dbReference type="EMBL" id="QETA01000003">
    <property type="protein sequence ID" value="PWF23338.1"/>
    <property type="molecule type" value="Genomic_DNA"/>
</dbReference>
<keyword evidence="5 6" id="KW-0472">Membrane</keyword>
<evidence type="ECO:0000256" key="6">
    <source>
        <dbReference type="SAM" id="Phobius"/>
    </source>
</evidence>
<protein>
    <submittedName>
        <fullName evidence="7">Lysine transporter LysE</fullName>
    </submittedName>
</protein>
<dbReference type="InterPro" id="IPR001123">
    <property type="entry name" value="LeuE-type"/>
</dbReference>
<evidence type="ECO:0000256" key="2">
    <source>
        <dbReference type="ARBA" id="ARBA00022475"/>
    </source>
</evidence>
<dbReference type="GO" id="GO:0015171">
    <property type="term" value="F:amino acid transmembrane transporter activity"/>
    <property type="evidence" value="ECO:0007669"/>
    <property type="project" value="TreeGrafter"/>
</dbReference>
<organism evidence="7 8">
    <name type="scientific">Corticimicrobacter populi</name>
    <dbReference type="NCBI Taxonomy" id="2175229"/>
    <lineage>
        <taxon>Bacteria</taxon>
        <taxon>Pseudomonadati</taxon>
        <taxon>Pseudomonadota</taxon>
        <taxon>Betaproteobacteria</taxon>
        <taxon>Burkholderiales</taxon>
        <taxon>Alcaligenaceae</taxon>
        <taxon>Corticimicrobacter</taxon>
    </lineage>
</organism>
<keyword evidence="8" id="KW-1185">Reference proteome</keyword>
<proteinExistence type="predicted"/>
<evidence type="ECO:0000313" key="7">
    <source>
        <dbReference type="EMBL" id="PWF23338.1"/>
    </source>
</evidence>
<dbReference type="Pfam" id="PF01810">
    <property type="entry name" value="LysE"/>
    <property type="match status" value="1"/>
</dbReference>
<dbReference type="PANTHER" id="PTHR30086">
    <property type="entry name" value="ARGININE EXPORTER PROTEIN ARGO"/>
    <property type="match status" value="1"/>
</dbReference>
<comment type="caution">
    <text evidence="7">The sequence shown here is derived from an EMBL/GenBank/DDBJ whole genome shotgun (WGS) entry which is preliminary data.</text>
</comment>
<feature type="transmembrane region" description="Helical" evidence="6">
    <location>
        <begin position="116"/>
        <end position="134"/>
    </location>
</feature>
<comment type="subcellular location">
    <subcellularLocation>
        <location evidence="1">Cell membrane</location>
        <topology evidence="1">Multi-pass membrane protein</topology>
    </subcellularLocation>
</comment>
<dbReference type="AlphaFoldDB" id="A0A2V1K4F1"/>
<evidence type="ECO:0000256" key="3">
    <source>
        <dbReference type="ARBA" id="ARBA00022692"/>
    </source>
</evidence>
<dbReference type="PANTHER" id="PTHR30086:SF20">
    <property type="entry name" value="ARGININE EXPORTER PROTEIN ARGO-RELATED"/>
    <property type="match status" value="1"/>
</dbReference>
<feature type="transmembrane region" description="Helical" evidence="6">
    <location>
        <begin position="154"/>
        <end position="175"/>
    </location>
</feature>
<feature type="transmembrane region" description="Helical" evidence="6">
    <location>
        <begin position="75"/>
        <end position="95"/>
    </location>
</feature>
<evidence type="ECO:0000256" key="4">
    <source>
        <dbReference type="ARBA" id="ARBA00022989"/>
    </source>
</evidence>
<reference evidence="8" key="1">
    <citation type="submission" date="2018-05" db="EMBL/GenBank/DDBJ databases">
        <authorList>
            <person name="Li Y."/>
        </authorList>
    </citation>
    <scope>NUCLEOTIDE SEQUENCE [LARGE SCALE GENOMIC DNA]</scope>
    <source>
        <strain evidence="8">3d-2-2</strain>
    </source>
</reference>
<keyword evidence="3 6" id="KW-0812">Transmembrane</keyword>
<feature type="transmembrane region" description="Helical" evidence="6">
    <location>
        <begin position="46"/>
        <end position="69"/>
    </location>
</feature>
<sequence length="213" mass="22936">MWTSALSLSSTWLAGFTVCFTLIATLGAQNLYVLRQVVKGSHVRACVLWCVVSDILLIGLGVAGMAKLLSHAPELTWYMAVGGASFLVAYGLFAWRRALYGGDAALVTAGRSEHSLLRVLGTLAALTLLNPHVYLDTVILIGSIGARQEGGLKWIFVTGAASASLVWFLLLALAGKRLQGVFAHPRAWRLLDAVTGGIMLLLAWWIWRDMIAG</sequence>